<evidence type="ECO:0000313" key="3">
    <source>
        <dbReference type="Proteomes" id="UP000269154"/>
    </source>
</evidence>
<organism evidence="2 3">
    <name type="scientific">Okeania hirsuta</name>
    <dbReference type="NCBI Taxonomy" id="1458930"/>
    <lineage>
        <taxon>Bacteria</taxon>
        <taxon>Bacillati</taxon>
        <taxon>Cyanobacteriota</taxon>
        <taxon>Cyanophyceae</taxon>
        <taxon>Oscillatoriophycideae</taxon>
        <taxon>Oscillatoriales</taxon>
        <taxon>Microcoleaceae</taxon>
        <taxon>Okeania</taxon>
    </lineage>
</organism>
<feature type="compositionally biased region" description="Basic and acidic residues" evidence="1">
    <location>
        <begin position="32"/>
        <end position="62"/>
    </location>
</feature>
<name>A0A3N6R651_9CYAN</name>
<gene>
    <name evidence="2" type="ORF">D5R40_30925</name>
</gene>
<keyword evidence="3" id="KW-1185">Reference proteome</keyword>
<feature type="non-terminal residue" evidence="2">
    <location>
        <position position="62"/>
    </location>
</feature>
<dbReference type="Proteomes" id="UP000269154">
    <property type="component" value="Unassembled WGS sequence"/>
</dbReference>
<feature type="compositionally biased region" description="Acidic residues" evidence="1">
    <location>
        <begin position="1"/>
        <end position="14"/>
    </location>
</feature>
<proteinExistence type="predicted"/>
<comment type="caution">
    <text evidence="2">The sequence shown here is derived from an EMBL/GenBank/DDBJ whole genome shotgun (WGS) entry which is preliminary data.</text>
</comment>
<accession>A0A3N6R651</accession>
<evidence type="ECO:0000256" key="1">
    <source>
        <dbReference type="SAM" id="MobiDB-lite"/>
    </source>
</evidence>
<dbReference type="EMBL" id="RCBY01000364">
    <property type="protein sequence ID" value="RQH22451.1"/>
    <property type="molecule type" value="Genomic_DNA"/>
</dbReference>
<evidence type="ECO:0000313" key="2">
    <source>
        <dbReference type="EMBL" id="RQH22451.1"/>
    </source>
</evidence>
<dbReference type="RefSeq" id="WP_205127745.1">
    <property type="nucleotide sequence ID" value="NZ_CAWOLW010000295.1"/>
</dbReference>
<protein>
    <submittedName>
        <fullName evidence="2">Uncharacterized protein</fullName>
    </submittedName>
</protein>
<sequence length="62" mass="7051">MPMEEVESNSEEEAINPMRADLDPVLLTEEQDSTKKSEEKIDEIRSAEIKEDVSDAAEKQEL</sequence>
<feature type="region of interest" description="Disordered" evidence="1">
    <location>
        <begin position="1"/>
        <end position="62"/>
    </location>
</feature>
<dbReference type="AlphaFoldDB" id="A0A3N6R651"/>
<reference evidence="2 3" key="1">
    <citation type="journal article" date="2018" name="ACS Chem. Biol.">
        <title>Ketoreductase domain dysfunction expands chemodiversity: malyngamide biosynthesis in the cyanobacterium Okeania hirsuta.</title>
        <authorList>
            <person name="Moss N.A."/>
            <person name="Leao T."/>
            <person name="Rankin M."/>
            <person name="McCullough T.M."/>
            <person name="Qu P."/>
            <person name="Korobeynikov A."/>
            <person name="Smith J.L."/>
            <person name="Gerwick L."/>
            <person name="Gerwick W.H."/>
        </authorList>
    </citation>
    <scope>NUCLEOTIDE SEQUENCE [LARGE SCALE GENOMIC DNA]</scope>
    <source>
        <strain evidence="2 3">PAB10Feb10-1</strain>
    </source>
</reference>